<gene>
    <name evidence="2" type="ORF">OIK42_12875</name>
</gene>
<protein>
    <recommendedName>
        <fullName evidence="4">Alanine acetyltransferase</fullName>
    </recommendedName>
</protein>
<dbReference type="RefSeq" id="WP_273641079.1">
    <property type="nucleotide sequence ID" value="NZ_JAQQXP010000001.1"/>
</dbReference>
<reference evidence="2 3" key="1">
    <citation type="submission" date="2022-10" db="EMBL/GenBank/DDBJ databases">
        <title>Alteromonas sp. chi3 Genome sequencing.</title>
        <authorList>
            <person name="Park S."/>
        </authorList>
    </citation>
    <scope>NUCLEOTIDE SEQUENCE [LARGE SCALE GENOMIC DNA]</scope>
    <source>
        <strain evidence="3">chi3</strain>
    </source>
</reference>
<dbReference type="Proteomes" id="UP001218788">
    <property type="component" value="Unassembled WGS sequence"/>
</dbReference>
<organism evidence="2 3">
    <name type="scientific">Alteromonas gilva</name>
    <dbReference type="NCBI Taxonomy" id="2987522"/>
    <lineage>
        <taxon>Bacteria</taxon>
        <taxon>Pseudomonadati</taxon>
        <taxon>Pseudomonadota</taxon>
        <taxon>Gammaproteobacteria</taxon>
        <taxon>Alteromonadales</taxon>
        <taxon>Alteromonadaceae</taxon>
        <taxon>Alteromonas/Salinimonas group</taxon>
        <taxon>Alteromonas</taxon>
    </lineage>
</organism>
<evidence type="ECO:0008006" key="4">
    <source>
        <dbReference type="Google" id="ProtNLM"/>
    </source>
</evidence>
<name>A0ABT5L7D6_9ALTE</name>
<evidence type="ECO:0000313" key="3">
    <source>
        <dbReference type="Proteomes" id="UP001218788"/>
    </source>
</evidence>
<feature type="compositionally biased region" description="Basic and acidic residues" evidence="1">
    <location>
        <begin position="59"/>
        <end position="82"/>
    </location>
</feature>
<proteinExistence type="predicted"/>
<feature type="region of interest" description="Disordered" evidence="1">
    <location>
        <begin position="19"/>
        <end position="89"/>
    </location>
</feature>
<sequence length="154" mass="16596">MTAELSDYQIAALQEMHIPVWQPQDKAAVSTATKGQRQRPDAASSSPVQAPAKASQSDARSHLQKIKDNMSAKPAPPDKADAQPDLQPLSAQQYPAFADDVLQALQLTAANVSLPVMIGGDVSVNATHIRLPATPDKLSAEHKKQLWKALCQQR</sequence>
<keyword evidence="3" id="KW-1185">Reference proteome</keyword>
<feature type="compositionally biased region" description="Polar residues" evidence="1">
    <location>
        <begin position="43"/>
        <end position="58"/>
    </location>
</feature>
<accession>A0ABT5L7D6</accession>
<evidence type="ECO:0000256" key="1">
    <source>
        <dbReference type="SAM" id="MobiDB-lite"/>
    </source>
</evidence>
<comment type="caution">
    <text evidence="2">The sequence shown here is derived from an EMBL/GenBank/DDBJ whole genome shotgun (WGS) entry which is preliminary data.</text>
</comment>
<evidence type="ECO:0000313" key="2">
    <source>
        <dbReference type="EMBL" id="MDC8831653.1"/>
    </source>
</evidence>
<dbReference type="EMBL" id="JAQQXP010000001">
    <property type="protein sequence ID" value="MDC8831653.1"/>
    <property type="molecule type" value="Genomic_DNA"/>
</dbReference>